<keyword evidence="4" id="KW-1185">Reference proteome</keyword>
<dbReference type="SUPFAM" id="SSF57701">
    <property type="entry name" value="Zn2/Cys6 DNA-binding domain"/>
    <property type="match status" value="1"/>
</dbReference>
<dbReference type="Proteomes" id="UP000813444">
    <property type="component" value="Unassembled WGS sequence"/>
</dbReference>
<gene>
    <name evidence="3" type="ORF">B0I35DRAFT_424778</name>
</gene>
<dbReference type="InterPro" id="IPR053175">
    <property type="entry name" value="DHMBA_Reg_Transcription_Factor"/>
</dbReference>
<dbReference type="SMART" id="SM00066">
    <property type="entry name" value="GAL4"/>
    <property type="match status" value="1"/>
</dbReference>
<protein>
    <recommendedName>
        <fullName evidence="2">Zn(2)-C6 fungal-type domain-containing protein</fullName>
    </recommendedName>
</protein>
<evidence type="ECO:0000256" key="1">
    <source>
        <dbReference type="ARBA" id="ARBA00023242"/>
    </source>
</evidence>
<comment type="caution">
    <text evidence="3">The sequence shown here is derived from an EMBL/GenBank/DDBJ whole genome shotgun (WGS) entry which is preliminary data.</text>
</comment>
<feature type="domain" description="Zn(2)-C6 fungal-type" evidence="2">
    <location>
        <begin position="10"/>
        <end position="38"/>
    </location>
</feature>
<dbReference type="PROSITE" id="PS50048">
    <property type="entry name" value="ZN2_CY6_FUNGAL_2"/>
    <property type="match status" value="1"/>
</dbReference>
<accession>A0A8K0SXF0</accession>
<dbReference type="OrthoDB" id="4491390at2759"/>
<dbReference type="EMBL" id="JAGPNK010000003">
    <property type="protein sequence ID" value="KAH7324685.1"/>
    <property type="molecule type" value="Genomic_DNA"/>
</dbReference>
<organism evidence="3 4">
    <name type="scientific">Stachybotrys elegans</name>
    <dbReference type="NCBI Taxonomy" id="80388"/>
    <lineage>
        <taxon>Eukaryota</taxon>
        <taxon>Fungi</taxon>
        <taxon>Dikarya</taxon>
        <taxon>Ascomycota</taxon>
        <taxon>Pezizomycotina</taxon>
        <taxon>Sordariomycetes</taxon>
        <taxon>Hypocreomycetidae</taxon>
        <taxon>Hypocreales</taxon>
        <taxon>Stachybotryaceae</taxon>
        <taxon>Stachybotrys</taxon>
    </lineage>
</organism>
<evidence type="ECO:0000259" key="2">
    <source>
        <dbReference type="PROSITE" id="PS50048"/>
    </source>
</evidence>
<dbReference type="CDD" id="cd00067">
    <property type="entry name" value="GAL4"/>
    <property type="match status" value="1"/>
</dbReference>
<dbReference type="InterPro" id="IPR036864">
    <property type="entry name" value="Zn2-C6_fun-type_DNA-bd_sf"/>
</dbReference>
<dbReference type="InterPro" id="IPR001138">
    <property type="entry name" value="Zn2Cys6_DnaBD"/>
</dbReference>
<dbReference type="PROSITE" id="PS00463">
    <property type="entry name" value="ZN2_CY6_FUNGAL_1"/>
    <property type="match status" value="1"/>
</dbReference>
<dbReference type="PANTHER" id="PTHR38791">
    <property type="entry name" value="ZN(II)2CYS6 TRANSCRIPTION FACTOR (EUROFUNG)-RELATED-RELATED"/>
    <property type="match status" value="1"/>
</dbReference>
<name>A0A8K0SXF0_9HYPO</name>
<dbReference type="GO" id="GO:0000981">
    <property type="term" value="F:DNA-binding transcription factor activity, RNA polymerase II-specific"/>
    <property type="evidence" value="ECO:0007669"/>
    <property type="project" value="InterPro"/>
</dbReference>
<sequence>MTPRPRYSRGCHACRRMKVKCDEQKPQCKRCIRGGRKCPGFPEISNFLSMNSDFEQGSVPLFARHADAPFAKLPLLHGPASILRPSNDWEEQAKAFFFSNYVGTELVGTVPGHLHFLPALLKTNGHLPVLRDAMRSVSMASLANASRSSALQTYSHQLYGQALRSIRDAIVSYTVEDSSAIMVSMYLLQKREYLCGITSLSSTHNLGLSRLLQARTQANQAPLSTWETQVLYAFHAQIHLYSINDRPGTDNDSWMSTPSLSKLSLNIPSRLASFWAVLSQASSIPRQVRFLSNACTDGGAQLCKKLDEALRLDSELVRICREFAWVDPPEEKDVIISLAGRPKRATRLYVHSDVHRACYWMICWSSRVVLLRAILTGLASLIHAGISYNPPRSAAALRADLIEAAHSVARLVPFMLGEIDSLGRWTASGTETALGSYFSIYFLESLVLTSELSLEIRTWALDCLGNIGCRWGIGWALLVRHKYMHLYEDMNGKGKQTPSSITA</sequence>
<evidence type="ECO:0000313" key="3">
    <source>
        <dbReference type="EMBL" id="KAH7324685.1"/>
    </source>
</evidence>
<dbReference type="Gene3D" id="4.10.240.10">
    <property type="entry name" value="Zn(2)-C6 fungal-type DNA-binding domain"/>
    <property type="match status" value="1"/>
</dbReference>
<reference evidence="3" key="1">
    <citation type="journal article" date="2021" name="Nat. Commun.">
        <title>Genetic determinants of endophytism in the Arabidopsis root mycobiome.</title>
        <authorList>
            <person name="Mesny F."/>
            <person name="Miyauchi S."/>
            <person name="Thiergart T."/>
            <person name="Pickel B."/>
            <person name="Atanasova L."/>
            <person name="Karlsson M."/>
            <person name="Huettel B."/>
            <person name="Barry K.W."/>
            <person name="Haridas S."/>
            <person name="Chen C."/>
            <person name="Bauer D."/>
            <person name="Andreopoulos W."/>
            <person name="Pangilinan J."/>
            <person name="LaButti K."/>
            <person name="Riley R."/>
            <person name="Lipzen A."/>
            <person name="Clum A."/>
            <person name="Drula E."/>
            <person name="Henrissat B."/>
            <person name="Kohler A."/>
            <person name="Grigoriev I.V."/>
            <person name="Martin F.M."/>
            <person name="Hacquard S."/>
        </authorList>
    </citation>
    <scope>NUCLEOTIDE SEQUENCE</scope>
    <source>
        <strain evidence="3">MPI-CAGE-CH-0235</strain>
    </source>
</reference>
<proteinExistence type="predicted"/>
<dbReference type="Pfam" id="PF00172">
    <property type="entry name" value="Zn_clus"/>
    <property type="match status" value="1"/>
</dbReference>
<evidence type="ECO:0000313" key="4">
    <source>
        <dbReference type="Proteomes" id="UP000813444"/>
    </source>
</evidence>
<keyword evidence="1" id="KW-0539">Nucleus</keyword>
<dbReference type="AlphaFoldDB" id="A0A8K0SXF0"/>
<dbReference type="GO" id="GO:0008270">
    <property type="term" value="F:zinc ion binding"/>
    <property type="evidence" value="ECO:0007669"/>
    <property type="project" value="InterPro"/>
</dbReference>